<gene>
    <name evidence="1" type="ORF">DHETER_LOCUS12303</name>
</gene>
<organism evidence="1 2">
    <name type="scientific">Dentiscutata heterogama</name>
    <dbReference type="NCBI Taxonomy" id="1316150"/>
    <lineage>
        <taxon>Eukaryota</taxon>
        <taxon>Fungi</taxon>
        <taxon>Fungi incertae sedis</taxon>
        <taxon>Mucoromycota</taxon>
        <taxon>Glomeromycotina</taxon>
        <taxon>Glomeromycetes</taxon>
        <taxon>Diversisporales</taxon>
        <taxon>Gigasporaceae</taxon>
        <taxon>Dentiscutata</taxon>
    </lineage>
</organism>
<reference evidence="1" key="1">
    <citation type="submission" date="2021-06" db="EMBL/GenBank/DDBJ databases">
        <authorList>
            <person name="Kallberg Y."/>
            <person name="Tangrot J."/>
            <person name="Rosling A."/>
        </authorList>
    </citation>
    <scope>NUCLEOTIDE SEQUENCE</scope>
    <source>
        <strain evidence="1">IL203A</strain>
    </source>
</reference>
<dbReference type="EMBL" id="CAJVPU010029765">
    <property type="protein sequence ID" value="CAG8711774.1"/>
    <property type="molecule type" value="Genomic_DNA"/>
</dbReference>
<accession>A0ACA9PI74</accession>
<evidence type="ECO:0000313" key="2">
    <source>
        <dbReference type="Proteomes" id="UP000789702"/>
    </source>
</evidence>
<keyword evidence="2" id="KW-1185">Reference proteome</keyword>
<proteinExistence type="predicted"/>
<evidence type="ECO:0000313" key="1">
    <source>
        <dbReference type="EMBL" id="CAG8711774.1"/>
    </source>
</evidence>
<dbReference type="Proteomes" id="UP000789702">
    <property type="component" value="Unassembled WGS sequence"/>
</dbReference>
<protein>
    <submittedName>
        <fullName evidence="1">5431_t:CDS:1</fullName>
    </submittedName>
</protein>
<sequence length="441" mass="51133">YNLVVDLYEVLKKQSGARIIRIYGDVVQLSKDLEISALESDCVILIVARRVEIKLGCQIIINNEKEINSFKLVIYTMEMPIGLSVCMKSTGINKLFKINNQYIGGSLSLHKGDFSNIKNFDTKIFQKESFNKVLQFSLQIACTLFYDEPEVARSIFTWIDKITKHSQSKEVKELYHHGLTMFEQSKLLIERRKTKYQRSFVPLLDKKKFYERIEKFMRTAESYERSYTEVLSNKHINKIEKERLESLLVNCNNMTKSHEDFERDENGCYQSAINVMEEAKNILKKRKDEVKFKRINFEREIELWKDKMKSQTNKELIIAIIELSLCVGKTVIQPIGIIDLIETVNKVSDSINTTANNIKKVTEMANNIILADGFILAEITRKVDEIKKLEKESECIGDKINSSKTNMMTESEKIESLDIDSLTKILETNDQKGVLINAEWK</sequence>
<feature type="non-terminal residue" evidence="1">
    <location>
        <position position="441"/>
    </location>
</feature>
<comment type="caution">
    <text evidence="1">The sequence shown here is derived from an EMBL/GenBank/DDBJ whole genome shotgun (WGS) entry which is preliminary data.</text>
</comment>
<feature type="non-terminal residue" evidence="1">
    <location>
        <position position="1"/>
    </location>
</feature>
<name>A0ACA9PI74_9GLOM</name>